<dbReference type="AlphaFoldDB" id="A0AAW0L7T4"/>
<dbReference type="Proteomes" id="UP000237347">
    <property type="component" value="Unassembled WGS sequence"/>
</dbReference>
<evidence type="ECO:0000313" key="2">
    <source>
        <dbReference type="Proteomes" id="UP000237347"/>
    </source>
</evidence>
<sequence length="81" mass="9424">MLIREPSSMIWRIYEQVQGEGVLMRGFVEAHDGDGLLEIFGLKQGRCNMNILQQKMQMNSNLDNLVNYRVIPLVMTMKQDH</sequence>
<evidence type="ECO:0000313" key="1">
    <source>
        <dbReference type="EMBL" id="KAK7847350.1"/>
    </source>
</evidence>
<proteinExistence type="predicted"/>
<comment type="caution">
    <text evidence="1">The sequence shown here is derived from an EMBL/GenBank/DDBJ whole genome shotgun (WGS) entry which is preliminary data.</text>
</comment>
<organism evidence="1 2">
    <name type="scientific">Quercus suber</name>
    <name type="common">Cork oak</name>
    <dbReference type="NCBI Taxonomy" id="58331"/>
    <lineage>
        <taxon>Eukaryota</taxon>
        <taxon>Viridiplantae</taxon>
        <taxon>Streptophyta</taxon>
        <taxon>Embryophyta</taxon>
        <taxon>Tracheophyta</taxon>
        <taxon>Spermatophyta</taxon>
        <taxon>Magnoliopsida</taxon>
        <taxon>eudicotyledons</taxon>
        <taxon>Gunneridae</taxon>
        <taxon>Pentapetalae</taxon>
        <taxon>rosids</taxon>
        <taxon>fabids</taxon>
        <taxon>Fagales</taxon>
        <taxon>Fagaceae</taxon>
        <taxon>Quercus</taxon>
    </lineage>
</organism>
<keyword evidence="2" id="KW-1185">Reference proteome</keyword>
<accession>A0AAW0L7T4</accession>
<name>A0AAW0L7T4_QUESU</name>
<gene>
    <name evidence="1" type="ORF">CFP56_006659</name>
</gene>
<reference evidence="1 2" key="1">
    <citation type="journal article" date="2018" name="Sci. Data">
        <title>The draft genome sequence of cork oak.</title>
        <authorList>
            <person name="Ramos A.M."/>
            <person name="Usie A."/>
            <person name="Barbosa P."/>
            <person name="Barros P.M."/>
            <person name="Capote T."/>
            <person name="Chaves I."/>
            <person name="Simoes F."/>
            <person name="Abreu I."/>
            <person name="Carrasquinho I."/>
            <person name="Faro C."/>
            <person name="Guimaraes J.B."/>
            <person name="Mendonca D."/>
            <person name="Nobrega F."/>
            <person name="Rodrigues L."/>
            <person name="Saibo N.J.M."/>
            <person name="Varela M.C."/>
            <person name="Egas C."/>
            <person name="Matos J."/>
            <person name="Miguel C.M."/>
            <person name="Oliveira M.M."/>
            <person name="Ricardo C.P."/>
            <person name="Goncalves S."/>
        </authorList>
    </citation>
    <scope>NUCLEOTIDE SEQUENCE [LARGE SCALE GENOMIC DNA]</scope>
    <source>
        <strain evidence="2">cv. HL8</strain>
    </source>
</reference>
<dbReference type="EMBL" id="PKMF04000142">
    <property type="protein sequence ID" value="KAK7847350.1"/>
    <property type="molecule type" value="Genomic_DNA"/>
</dbReference>
<protein>
    <submittedName>
        <fullName evidence="1">Uncharacterized protein</fullName>
    </submittedName>
</protein>